<keyword evidence="1" id="KW-0472">Membrane</keyword>
<evidence type="ECO:0000313" key="2">
    <source>
        <dbReference type="EMBL" id="OGZ69486.1"/>
    </source>
</evidence>
<organism evidence="2 3">
    <name type="scientific">Candidatus Staskawiczbacteria bacterium RIFCSPHIGHO2_02_FULL_42_22</name>
    <dbReference type="NCBI Taxonomy" id="1802207"/>
    <lineage>
        <taxon>Bacteria</taxon>
        <taxon>Candidatus Staskawicziibacteriota</taxon>
    </lineage>
</organism>
<dbReference type="CDD" id="cd22784">
    <property type="entry name" value="DPBB_MltA_YuiC-like"/>
    <property type="match status" value="1"/>
</dbReference>
<dbReference type="AlphaFoldDB" id="A0A1G2I3W5"/>
<evidence type="ECO:0000256" key="1">
    <source>
        <dbReference type="SAM" id="Phobius"/>
    </source>
</evidence>
<reference evidence="2 3" key="1">
    <citation type="journal article" date="2016" name="Nat. Commun.">
        <title>Thousands of microbial genomes shed light on interconnected biogeochemical processes in an aquifer system.</title>
        <authorList>
            <person name="Anantharaman K."/>
            <person name="Brown C.T."/>
            <person name="Hug L.A."/>
            <person name="Sharon I."/>
            <person name="Castelle C.J."/>
            <person name="Probst A.J."/>
            <person name="Thomas B.C."/>
            <person name="Singh A."/>
            <person name="Wilkins M.J."/>
            <person name="Karaoz U."/>
            <person name="Brodie E.L."/>
            <person name="Williams K.H."/>
            <person name="Hubbard S.S."/>
            <person name="Banfield J.F."/>
        </authorList>
    </citation>
    <scope>NUCLEOTIDE SEQUENCE [LARGE SCALE GENOMIC DNA]</scope>
</reference>
<keyword evidence="1" id="KW-0812">Transmembrane</keyword>
<proteinExistence type="predicted"/>
<feature type="transmembrane region" description="Helical" evidence="1">
    <location>
        <begin position="32"/>
        <end position="53"/>
    </location>
</feature>
<evidence type="ECO:0000313" key="3">
    <source>
        <dbReference type="Proteomes" id="UP000178820"/>
    </source>
</evidence>
<sequence length="187" mass="21243">MLVLRYAPEMEFLSEKEAFGHIINSNYMYKSLIIRSIITSIISFIVVVLALAIPHTIHADLNNLKPEAKQPTLVHNGHLTLCKLNKENYHVVKTIKTIVTAYSSTPDQTDDTPFITASGKHVANGVIAYNKLPFGTKVRIPELYGNKIFTVWDRMHQRMKHFDIWFADTQEAKNFGAKITTIEVVES</sequence>
<gene>
    <name evidence="2" type="ORF">A3D44_03650</name>
</gene>
<evidence type="ECO:0008006" key="4">
    <source>
        <dbReference type="Google" id="ProtNLM"/>
    </source>
</evidence>
<protein>
    <recommendedName>
        <fullName evidence="4">3D domain-containing protein</fullName>
    </recommendedName>
</protein>
<comment type="caution">
    <text evidence="2">The sequence shown here is derived from an EMBL/GenBank/DDBJ whole genome shotgun (WGS) entry which is preliminary data.</text>
</comment>
<accession>A0A1G2I3W5</accession>
<dbReference type="STRING" id="1802207.A3D44_03650"/>
<name>A0A1G2I3W5_9BACT</name>
<keyword evidence="1" id="KW-1133">Transmembrane helix</keyword>
<dbReference type="Proteomes" id="UP000178820">
    <property type="component" value="Unassembled WGS sequence"/>
</dbReference>
<dbReference type="EMBL" id="MHOT01000010">
    <property type="protein sequence ID" value="OGZ69486.1"/>
    <property type="molecule type" value="Genomic_DNA"/>
</dbReference>